<reference evidence="1 2" key="1">
    <citation type="journal article" date="2011" name="J. Bacteriol.">
        <title>Complete genome sequences of two hemotropic Mycoplasmas, Mycoplasma haemofelis strain Ohio2 and Mycoplasma suis strain Illinois.</title>
        <authorList>
            <person name="Messick J.B."/>
            <person name="Santos A.P."/>
            <person name="Guimaraes A.M."/>
        </authorList>
    </citation>
    <scope>NUCLEOTIDE SEQUENCE [LARGE SCALE GENOMIC DNA]</scope>
    <source>
        <strain evidence="1 2">Ohio2</strain>
    </source>
</reference>
<dbReference type="HOGENOM" id="CLU_1319757_0_0_14"/>
<organism evidence="1 2">
    <name type="scientific">Mycoplasma haemofelis (strain Ohio2)</name>
    <dbReference type="NCBI Taxonomy" id="859194"/>
    <lineage>
        <taxon>Bacteria</taxon>
        <taxon>Bacillati</taxon>
        <taxon>Mycoplasmatota</taxon>
        <taxon>Mollicutes</taxon>
        <taxon>Mycoplasmataceae</taxon>
        <taxon>Mycoplasma</taxon>
    </lineage>
</organism>
<dbReference type="KEGG" id="mhf:MHF_0637"/>
<name>F6FI61_MYCHI</name>
<gene>
    <name evidence="1" type="ordered locus">MHF_0637</name>
</gene>
<protein>
    <submittedName>
        <fullName evidence="1">Uncharacterized protein</fullName>
    </submittedName>
</protein>
<dbReference type="AlphaFoldDB" id="F6FI61"/>
<evidence type="ECO:0000313" key="1">
    <source>
        <dbReference type="EMBL" id="AEG72909.1"/>
    </source>
</evidence>
<dbReference type="STRING" id="859194.MHF_0637"/>
<sequence>MAAALGGAGAVGTGGYFAVKSLPNTPVSIKDSLLKEEYELISGITDKNKREEQYKKTFALYKSEPGFLQEVNKHSEGNADISGSDDGEKGKVALEKLCASYLESTDSKLLENSQKWCVLRIIDKELTNKEWIASGTGQDSDWKSSFTKNKDLLVSLKITGISNDTNQDTGHPLAKQWCETNTKLIINKGNKDTLANAFQVCSKDKVN</sequence>
<dbReference type="Proteomes" id="UP000007952">
    <property type="component" value="Chromosome"/>
</dbReference>
<evidence type="ECO:0000313" key="2">
    <source>
        <dbReference type="Proteomes" id="UP000007952"/>
    </source>
</evidence>
<accession>F6FI61</accession>
<proteinExistence type="predicted"/>
<reference key="2">
    <citation type="submission" date="2011-05" db="EMBL/GenBank/DDBJ databases">
        <title>The Genome of Mycoplasma haemofelis Strain Ohio2, a pathogenic hemoplasma of the cat.</title>
        <authorList>
            <person name="Santos A.P."/>
            <person name="Guimaraes A.M.S."/>
            <person name="SanMiguel P.J."/>
            <person name="Martin S.W."/>
            <person name="Messick J.B."/>
        </authorList>
    </citation>
    <scope>NUCLEOTIDE SEQUENCE</scope>
    <source>
        <strain>Ohio2</strain>
    </source>
</reference>
<dbReference type="EMBL" id="CP002808">
    <property type="protein sequence ID" value="AEG72909.1"/>
    <property type="molecule type" value="Genomic_DNA"/>
</dbReference>